<keyword evidence="2" id="KW-1185">Reference proteome</keyword>
<dbReference type="EMBL" id="JXTG01000010">
    <property type="protein sequence ID" value="KIP20892.1"/>
    <property type="molecule type" value="Genomic_DNA"/>
</dbReference>
<evidence type="ECO:0008006" key="3">
    <source>
        <dbReference type="Google" id="ProtNLM"/>
    </source>
</evidence>
<gene>
    <name evidence="1" type="ORF">JV16_01992</name>
</gene>
<dbReference type="InterPro" id="IPR019615">
    <property type="entry name" value="DUF2487"/>
</dbReference>
<name>A0A0D0HNU9_9BACL</name>
<organism evidence="1 2">
    <name type="scientific">Anoxybacillus ayderensis</name>
    <dbReference type="NCBI Taxonomy" id="265546"/>
    <lineage>
        <taxon>Bacteria</taxon>
        <taxon>Bacillati</taxon>
        <taxon>Bacillota</taxon>
        <taxon>Bacilli</taxon>
        <taxon>Bacillales</taxon>
        <taxon>Anoxybacillaceae</taxon>
        <taxon>Anoxybacillus</taxon>
    </lineage>
</organism>
<dbReference type="PATRIC" id="fig|265546.4.peg.1993"/>
<reference evidence="1 2" key="1">
    <citation type="submission" date="2015-01" db="EMBL/GenBank/DDBJ databases">
        <title>Genome sequence of Anoxybacillus ayderensis strain AB04.</title>
        <authorList>
            <person name="Belduz A.O."/>
            <person name="Canakci S."/>
            <person name="Chan K.-G."/>
            <person name="Kahar U.M."/>
            <person name="Yaakob A.S."/>
            <person name="Chan C.S."/>
            <person name="Goh K.M."/>
        </authorList>
    </citation>
    <scope>NUCLEOTIDE SEQUENCE [LARGE SCALE GENOMIC DNA]</scope>
    <source>
        <strain evidence="1 2">AB04</strain>
    </source>
</reference>
<dbReference type="AlphaFoldDB" id="A0A0D0HNU9"/>
<evidence type="ECO:0000313" key="1">
    <source>
        <dbReference type="EMBL" id="KIP20892.1"/>
    </source>
</evidence>
<sequence length="144" mass="16617">MKWTAKDVDAYHQAKEYVDTALVPCIPIGSTNMKAFAEMSEHTLFITNEVERQFKGRVMLFPPLTYFVQEQIQARVHEWTNVLKQAGFQHVCFVTSHADVADDSFIYVPALPLEHADEEYKQKVARQQVEQVMDALVAKWTLKN</sequence>
<comment type="caution">
    <text evidence="1">The sequence shown here is derived from an EMBL/GenBank/DDBJ whole genome shotgun (WGS) entry which is preliminary data.</text>
</comment>
<dbReference type="Proteomes" id="UP000032047">
    <property type="component" value="Unassembled WGS sequence"/>
</dbReference>
<proteinExistence type="predicted"/>
<evidence type="ECO:0000313" key="2">
    <source>
        <dbReference type="Proteomes" id="UP000032047"/>
    </source>
</evidence>
<dbReference type="Pfam" id="PF10673">
    <property type="entry name" value="DUF2487"/>
    <property type="match status" value="1"/>
</dbReference>
<accession>A0A0D0HNU9</accession>
<dbReference type="RefSeq" id="WP_021094996.1">
    <property type="nucleotide sequence ID" value="NZ_ANOC01000031.1"/>
</dbReference>
<protein>
    <recommendedName>
        <fullName evidence="3">DUF2487 domain-containing protein</fullName>
    </recommendedName>
</protein>